<sequence>MGMFKSIRNAVTSTFDVITDVADAAGETVGIATTYIDNRAAVFTEEDMATVATASAKRQAELKRQLEDDEDAAAIYTDLVKKMEARKQARLERRL</sequence>
<reference evidence="1 2" key="1">
    <citation type="submission" date="2018-03" db="EMBL/GenBank/DDBJ databases">
        <title>Diverse roseophage infecting Ruegeria pomeroyi DSS-3.</title>
        <authorList>
            <person name="Zhan Y."/>
            <person name="Chen F."/>
            <person name="Wommack E."/>
            <person name="Nasko D."/>
        </authorList>
    </citation>
    <scope>NUCLEOTIDE SEQUENCE [LARGE SCALE GENOMIC DNA]</scope>
</reference>
<protein>
    <submittedName>
        <fullName evidence="1">Uncharacterized protein</fullName>
    </submittedName>
</protein>
<dbReference type="EMBL" id="MH015256">
    <property type="protein sequence ID" value="AWY09358.1"/>
    <property type="molecule type" value="Genomic_DNA"/>
</dbReference>
<proteinExistence type="predicted"/>
<organism evidence="1 2">
    <name type="scientific">Ruegeria phage vB_RpoP-V13</name>
    <dbReference type="NCBI Taxonomy" id="2218612"/>
    <lineage>
        <taxon>Viruses</taxon>
        <taxon>Duplodnaviria</taxon>
        <taxon>Heunggongvirae</taxon>
        <taxon>Uroviricota</taxon>
        <taxon>Caudoviricetes</taxon>
        <taxon>Schitoviridae</taxon>
        <taxon>Rhodovirinae</taxon>
        <taxon>Pomeroyivirus</taxon>
        <taxon>Pomeroyivirus V13</taxon>
    </lineage>
</organism>
<gene>
    <name evidence="1" type="ORF">vBRpoPV13_01</name>
</gene>
<name>A0A2Z4QGJ4_9CAUD</name>
<evidence type="ECO:0000313" key="1">
    <source>
        <dbReference type="EMBL" id="AWY09358.1"/>
    </source>
</evidence>
<accession>A0A2Z4QGJ4</accession>
<keyword evidence="2" id="KW-1185">Reference proteome</keyword>
<dbReference type="Proteomes" id="UP000250784">
    <property type="component" value="Segment"/>
</dbReference>
<evidence type="ECO:0000313" key="2">
    <source>
        <dbReference type="Proteomes" id="UP000250784"/>
    </source>
</evidence>